<dbReference type="InterPro" id="IPR004568">
    <property type="entry name" value="Ppantetheine-prot_Trfase_dom"/>
</dbReference>
<dbReference type="RefSeq" id="WP_132527077.1">
    <property type="nucleotide sequence ID" value="NZ_SMFV01000004.1"/>
</dbReference>
<dbReference type="InterPro" id="IPR002582">
    <property type="entry name" value="ACPS"/>
</dbReference>
<keyword evidence="1 8" id="KW-0444">Lipid biosynthesis</keyword>
<dbReference type="OrthoDB" id="517356at2"/>
<evidence type="ECO:0000313" key="11">
    <source>
        <dbReference type="Proteomes" id="UP000295777"/>
    </source>
</evidence>
<dbReference type="Proteomes" id="UP000295777">
    <property type="component" value="Unassembled WGS sequence"/>
</dbReference>
<proteinExistence type="inferred from homology"/>
<dbReference type="GO" id="GO:0008897">
    <property type="term" value="F:holo-[acyl-carrier-protein] synthase activity"/>
    <property type="evidence" value="ECO:0007669"/>
    <property type="project" value="UniProtKB-UniRule"/>
</dbReference>
<dbReference type="GO" id="GO:0006633">
    <property type="term" value="P:fatty acid biosynthetic process"/>
    <property type="evidence" value="ECO:0007669"/>
    <property type="project" value="UniProtKB-UniRule"/>
</dbReference>
<accession>A0A4V2PD70</accession>
<evidence type="ECO:0000256" key="2">
    <source>
        <dbReference type="ARBA" id="ARBA00022679"/>
    </source>
</evidence>
<keyword evidence="7 8" id="KW-0275">Fatty acid biosynthesis</keyword>
<dbReference type="SUPFAM" id="SSF56214">
    <property type="entry name" value="4'-phosphopantetheinyl transferase"/>
    <property type="match status" value="1"/>
</dbReference>
<evidence type="ECO:0000256" key="1">
    <source>
        <dbReference type="ARBA" id="ARBA00022516"/>
    </source>
</evidence>
<dbReference type="EMBL" id="SMFV01000004">
    <property type="protein sequence ID" value="TCK04026.1"/>
    <property type="molecule type" value="Genomic_DNA"/>
</dbReference>
<organism evidence="10 11">
    <name type="scientific">Phorcysia thermohydrogeniphila</name>
    <dbReference type="NCBI Taxonomy" id="936138"/>
    <lineage>
        <taxon>Bacteria</taxon>
        <taxon>Pseudomonadati</taxon>
        <taxon>Aquificota</taxon>
        <taxon>Aquificia</taxon>
        <taxon>Desulfurobacteriales</taxon>
        <taxon>Desulfurobacteriaceae</taxon>
        <taxon>Phorcysia</taxon>
    </lineage>
</organism>
<comment type="caution">
    <text evidence="10">The sequence shown here is derived from an EMBL/GenBank/DDBJ whole genome shotgun (WGS) entry which is preliminary data.</text>
</comment>
<keyword evidence="6 8" id="KW-0443">Lipid metabolism</keyword>
<dbReference type="NCBIfam" id="TIGR00556">
    <property type="entry name" value="pantethn_trn"/>
    <property type="match status" value="1"/>
</dbReference>
<dbReference type="InterPro" id="IPR008278">
    <property type="entry name" value="4-PPantetheinyl_Trfase_dom"/>
</dbReference>
<keyword evidence="5 8" id="KW-0460">Magnesium</keyword>
<dbReference type="Gene3D" id="3.90.470.20">
    <property type="entry name" value="4'-phosphopantetheinyl transferase domain"/>
    <property type="match status" value="1"/>
</dbReference>
<keyword evidence="2 8" id="KW-0808">Transferase</keyword>
<comment type="cofactor">
    <cofactor evidence="8">
        <name>Mg(2+)</name>
        <dbReference type="ChEBI" id="CHEBI:18420"/>
    </cofactor>
</comment>
<evidence type="ECO:0000256" key="4">
    <source>
        <dbReference type="ARBA" id="ARBA00022832"/>
    </source>
</evidence>
<gene>
    <name evidence="8" type="primary">acpS</name>
    <name evidence="10" type="ORF">CLV27_1343</name>
</gene>
<evidence type="ECO:0000256" key="3">
    <source>
        <dbReference type="ARBA" id="ARBA00022723"/>
    </source>
</evidence>
<dbReference type="Pfam" id="PF01648">
    <property type="entry name" value="ACPS"/>
    <property type="match status" value="1"/>
</dbReference>
<keyword evidence="11" id="KW-1185">Reference proteome</keyword>
<feature type="binding site" evidence="8">
    <location>
        <position position="8"/>
    </location>
    <ligand>
        <name>Mg(2+)</name>
        <dbReference type="ChEBI" id="CHEBI:18420"/>
    </ligand>
</feature>
<dbReference type="GO" id="GO:0005737">
    <property type="term" value="C:cytoplasm"/>
    <property type="evidence" value="ECO:0007669"/>
    <property type="project" value="UniProtKB-SubCell"/>
</dbReference>
<sequence length="118" mass="13192">MLVSCGVDIVSVKRVERLLDKYGERFIRKVFPEGIDYCFKKRKGELAGCIAARFALKEAVIKAFASIGKRISFKDIVICGGGSHLTLKVKNFEDLKLLTSISHEKEYAVAIVNVLQKN</sequence>
<dbReference type="HAMAP" id="MF_00101">
    <property type="entry name" value="AcpS"/>
    <property type="match status" value="1"/>
</dbReference>
<keyword evidence="4 8" id="KW-0276">Fatty acid metabolism</keyword>
<feature type="domain" description="4'-phosphopantetheinyl transferase" evidence="9">
    <location>
        <begin position="4"/>
        <end position="112"/>
    </location>
</feature>
<dbReference type="GO" id="GO:0000287">
    <property type="term" value="F:magnesium ion binding"/>
    <property type="evidence" value="ECO:0007669"/>
    <property type="project" value="UniProtKB-UniRule"/>
</dbReference>
<dbReference type="NCBIfam" id="TIGR00516">
    <property type="entry name" value="acpS"/>
    <property type="match status" value="1"/>
</dbReference>
<dbReference type="AlphaFoldDB" id="A0A4V2PD70"/>
<keyword evidence="3 8" id="KW-0479">Metal-binding</keyword>
<comment type="subcellular location">
    <subcellularLocation>
        <location evidence="8">Cytoplasm</location>
    </subcellularLocation>
</comment>
<protein>
    <recommendedName>
        <fullName evidence="8">Holo-[acyl-carrier-protein] synthase</fullName>
        <shortName evidence="8">Holo-ACP synthase</shortName>
        <ecNumber evidence="8">2.7.8.7</ecNumber>
    </recommendedName>
    <alternativeName>
        <fullName evidence="8">4'-phosphopantetheinyl transferase AcpS</fullName>
    </alternativeName>
</protein>
<evidence type="ECO:0000256" key="7">
    <source>
        <dbReference type="ARBA" id="ARBA00023160"/>
    </source>
</evidence>
<dbReference type="InterPro" id="IPR037143">
    <property type="entry name" value="4-PPantetheinyl_Trfase_dom_sf"/>
</dbReference>
<evidence type="ECO:0000256" key="6">
    <source>
        <dbReference type="ARBA" id="ARBA00023098"/>
    </source>
</evidence>
<keyword evidence="8" id="KW-0963">Cytoplasm</keyword>
<comment type="function">
    <text evidence="8">Transfers the 4'-phosphopantetheine moiety from coenzyme A to a Ser of acyl-carrier-protein.</text>
</comment>
<comment type="similarity">
    <text evidence="8">Belongs to the P-Pant transferase superfamily. AcpS family.</text>
</comment>
<name>A0A4V2PD70_9BACT</name>
<evidence type="ECO:0000256" key="8">
    <source>
        <dbReference type="HAMAP-Rule" id="MF_00101"/>
    </source>
</evidence>
<reference evidence="10 11" key="1">
    <citation type="submission" date="2019-03" db="EMBL/GenBank/DDBJ databases">
        <title>Genomic Encyclopedia of Archaeal and Bacterial Type Strains, Phase II (KMG-II): from individual species to whole genera.</title>
        <authorList>
            <person name="Goeker M."/>
        </authorList>
    </citation>
    <scope>NUCLEOTIDE SEQUENCE [LARGE SCALE GENOMIC DNA]</scope>
    <source>
        <strain evidence="10 11">DSM 24425</strain>
    </source>
</reference>
<evidence type="ECO:0000259" key="9">
    <source>
        <dbReference type="Pfam" id="PF01648"/>
    </source>
</evidence>
<comment type="catalytic activity">
    <reaction evidence="8">
        <text>apo-[ACP] + CoA = holo-[ACP] + adenosine 3',5'-bisphosphate + H(+)</text>
        <dbReference type="Rhea" id="RHEA:12068"/>
        <dbReference type="Rhea" id="RHEA-COMP:9685"/>
        <dbReference type="Rhea" id="RHEA-COMP:9690"/>
        <dbReference type="ChEBI" id="CHEBI:15378"/>
        <dbReference type="ChEBI" id="CHEBI:29999"/>
        <dbReference type="ChEBI" id="CHEBI:57287"/>
        <dbReference type="ChEBI" id="CHEBI:58343"/>
        <dbReference type="ChEBI" id="CHEBI:64479"/>
        <dbReference type="EC" id="2.7.8.7"/>
    </reaction>
</comment>
<evidence type="ECO:0000256" key="5">
    <source>
        <dbReference type="ARBA" id="ARBA00022842"/>
    </source>
</evidence>
<dbReference type="EC" id="2.7.8.7" evidence="8"/>
<evidence type="ECO:0000313" key="10">
    <source>
        <dbReference type="EMBL" id="TCK04026.1"/>
    </source>
</evidence>
<feature type="binding site" evidence="8">
    <location>
        <position position="58"/>
    </location>
    <ligand>
        <name>Mg(2+)</name>
        <dbReference type="ChEBI" id="CHEBI:18420"/>
    </ligand>
</feature>